<organism evidence="3 4">
    <name type="scientific">Monilinia laxa</name>
    <name type="common">Brown rot fungus</name>
    <name type="synonym">Sclerotinia laxa</name>
    <dbReference type="NCBI Taxonomy" id="61186"/>
    <lineage>
        <taxon>Eukaryota</taxon>
        <taxon>Fungi</taxon>
        <taxon>Dikarya</taxon>
        <taxon>Ascomycota</taxon>
        <taxon>Pezizomycotina</taxon>
        <taxon>Leotiomycetes</taxon>
        <taxon>Helotiales</taxon>
        <taxon>Sclerotiniaceae</taxon>
        <taxon>Monilinia</taxon>
    </lineage>
</organism>
<feature type="domain" description="SAM-like" evidence="2">
    <location>
        <begin position="925"/>
        <end position="1009"/>
    </location>
</feature>
<reference evidence="3 4" key="1">
    <citation type="submission" date="2019-06" db="EMBL/GenBank/DDBJ databases">
        <title>Genome Sequence of the Brown Rot Fungal Pathogen Monilinia laxa.</title>
        <authorList>
            <person name="De Miccolis Angelini R.M."/>
            <person name="Landi L."/>
            <person name="Abate D."/>
            <person name="Pollastro S."/>
            <person name="Romanazzi G."/>
            <person name="Faretra F."/>
        </authorList>
    </citation>
    <scope>NUCLEOTIDE SEQUENCE [LARGE SCALE GENOMIC DNA]</scope>
    <source>
        <strain evidence="3 4">Mlax316</strain>
    </source>
</reference>
<keyword evidence="4" id="KW-1185">Reference proteome</keyword>
<dbReference type="OrthoDB" id="10257314at2759"/>
<dbReference type="AlphaFoldDB" id="A0A5N6K702"/>
<proteinExistence type="predicted"/>
<comment type="caution">
    <text evidence="3">The sequence shown here is derived from an EMBL/GenBank/DDBJ whole genome shotgun (WGS) entry which is preliminary data.</text>
</comment>
<sequence length="1017" mass="115194">MDYTMDDSMEHREYTMGDYVGDRNVLNSQENTMDYTMDHDHHRQENSMDYTMSHEATNVSLSQLPDASELSEQEDEDELPVLEFARSIGIARNHELDDTSVDDLLSMKGNLENNFSIDLDHEYLPQLNAHGDINLDERLFVGKGTAQLLTCVAQNESRESVYGMIYPLVGSRGVKKIRVELPLLASDHESDFRSFARKDRFELLPQNIKFPLELLSVENNEGLEFPPDFYNFENEAFEVIADEKIEVTRNSMIYLQTSLKEKLTGDDEQNIWESVKTHSKKFPISNHVTPPLSPIRAPVPDSPLPFLPSACEIPLFSDPDSLTSLDLQKIEDEVFKEDLPSPIRDRHHTQTMPSASGDQFVKPVEIYSPPEDWKYFNESPSSPLQGKGVVLADLKVEEPLTPLKLPLEESRPKSVHFSNIVEELLLSSRPQTGSSEAVLETKFFEEAFGESGDQANHRAEKERLVDTRNRVEVPVMDFNTSGPPWMLNNFHSVNAVSSILQRKIEEVGIDRSERWPGLKKLHVKLPWAPFKHDLGSVVGESLGNYDIWKSFVHGTSDEMAITSSDLTWKMEGLRILQQYEDDEEDELEIGYFPKEIEDISPLIGKRKSEMEDVEHRQRQKRQNKSYTCGATMQVEHMLTTPDMRHDKSKYQENTASNIPKRARPAAEEQVSLLEGIFSAKDALNNFLEIRGAKKPKLIESAHFSTRNTPPPITPYQTPLNNGAKSLEPAASETHVPLPTPIVVAPETSISIILSSTLLRNRLLVRSLQSLLPTLKISERDFSAHNTTIWNHGSVIRSPVTSTLTYEADIIVSPTTGLILTTLQHIKQKPLPGHKTAVPIRDRLEKVSGRYENLIILVSSPTIELGESDCMAWADFVGFTLTLQACIIMNYIPVDSNNPDDQVMAKYISALIIQHLPPSSYNLELLEQESYWEIWLRRAGMNAYAAQAIIVHLKAPEPRLQPGDEGYEVGMQTIDERGPYGLAWFVQMGALERMGRLGKLVGERVLERVGWTVDQMWE</sequence>
<accession>A0A5N6K702</accession>
<evidence type="ECO:0000313" key="3">
    <source>
        <dbReference type="EMBL" id="KAB8298316.1"/>
    </source>
</evidence>
<dbReference type="Pfam" id="PF23395">
    <property type="entry name" value="SAM_6"/>
    <property type="match status" value="1"/>
</dbReference>
<dbReference type="InterPro" id="IPR055528">
    <property type="entry name" value="DUF7102"/>
</dbReference>
<protein>
    <submittedName>
        <fullName evidence="3">Uncharacterized protein</fullName>
    </submittedName>
</protein>
<evidence type="ECO:0000259" key="2">
    <source>
        <dbReference type="Pfam" id="PF23395"/>
    </source>
</evidence>
<dbReference type="Pfam" id="PF23394">
    <property type="entry name" value="DUF7102"/>
    <property type="match status" value="1"/>
</dbReference>
<dbReference type="EMBL" id="VIGI01000007">
    <property type="protein sequence ID" value="KAB8298316.1"/>
    <property type="molecule type" value="Genomic_DNA"/>
</dbReference>
<evidence type="ECO:0000313" key="4">
    <source>
        <dbReference type="Proteomes" id="UP000326757"/>
    </source>
</evidence>
<gene>
    <name evidence="3" type="ORF">EYC80_002044</name>
</gene>
<dbReference type="Proteomes" id="UP000326757">
    <property type="component" value="Unassembled WGS sequence"/>
</dbReference>
<dbReference type="InterPro" id="IPR057559">
    <property type="entry name" value="SAM_6"/>
</dbReference>
<name>A0A5N6K702_MONLA</name>
<feature type="domain" description="DUF7102" evidence="1">
    <location>
        <begin position="750"/>
        <end position="917"/>
    </location>
</feature>
<evidence type="ECO:0000259" key="1">
    <source>
        <dbReference type="Pfam" id="PF23394"/>
    </source>
</evidence>